<comment type="similarity">
    <text evidence="3">In the N-terminal section; belongs to the malic enzymes family.</text>
</comment>
<dbReference type="PANTHER" id="PTHR43237">
    <property type="entry name" value="NADP-DEPENDENT MALIC ENZYME"/>
    <property type="match status" value="1"/>
</dbReference>
<evidence type="ECO:0000256" key="5">
    <source>
        <dbReference type="ARBA" id="ARBA00011823"/>
    </source>
</evidence>
<evidence type="ECO:0000256" key="8">
    <source>
        <dbReference type="ARBA" id="ARBA00023268"/>
    </source>
</evidence>
<dbReference type="PANTHER" id="PTHR43237:SF4">
    <property type="entry name" value="NADP-DEPENDENT MALIC ENZYME"/>
    <property type="match status" value="1"/>
</dbReference>
<dbReference type="InterPro" id="IPR012302">
    <property type="entry name" value="Malic_NAD-bd"/>
</dbReference>
<evidence type="ECO:0000313" key="15">
    <source>
        <dbReference type="EMBL" id="TDR87240.1"/>
    </source>
</evidence>
<dbReference type="InterPro" id="IPR037062">
    <property type="entry name" value="Malic_N_dom_sf"/>
</dbReference>
<evidence type="ECO:0000256" key="9">
    <source>
        <dbReference type="PIRSR" id="PIRSR036684-1"/>
    </source>
</evidence>
<dbReference type="Gene3D" id="3.40.50.10750">
    <property type="entry name" value="Isocitrate/Isopropylmalate dehydrogenase-like"/>
    <property type="match status" value="1"/>
</dbReference>
<dbReference type="InterPro" id="IPR015884">
    <property type="entry name" value="Malic_enzyme_CS"/>
</dbReference>
<accession>A0A4R7BNX2</accession>
<dbReference type="SUPFAM" id="SSF53223">
    <property type="entry name" value="Aminoacid dehydrogenase-like, N-terminal domain"/>
    <property type="match status" value="1"/>
</dbReference>
<keyword evidence="11" id="KW-0521">NADP</keyword>
<dbReference type="SMART" id="SM00919">
    <property type="entry name" value="Malic_M"/>
    <property type="match status" value="1"/>
</dbReference>
<dbReference type="Gene3D" id="3.40.50.720">
    <property type="entry name" value="NAD(P)-binding Rossmann-like Domain"/>
    <property type="match status" value="1"/>
</dbReference>
<dbReference type="InterPro" id="IPR002505">
    <property type="entry name" value="PTA_PTB"/>
</dbReference>
<dbReference type="InterPro" id="IPR051674">
    <property type="entry name" value="Malate_Decarboxylase"/>
</dbReference>
<evidence type="ECO:0000256" key="4">
    <source>
        <dbReference type="ARBA" id="ARBA00008756"/>
    </source>
</evidence>
<dbReference type="SUPFAM" id="SSF53659">
    <property type="entry name" value="Isocitrate/Isopropylmalate dehydrogenase-like"/>
    <property type="match status" value="1"/>
</dbReference>
<dbReference type="PIRSF" id="PIRSF036684">
    <property type="entry name" value="ME_PTA"/>
    <property type="match status" value="1"/>
</dbReference>
<evidence type="ECO:0000259" key="14">
    <source>
        <dbReference type="SMART" id="SM01274"/>
    </source>
</evidence>
<dbReference type="Gene3D" id="3.40.50.10380">
    <property type="entry name" value="Malic enzyme, N-terminal domain"/>
    <property type="match status" value="1"/>
</dbReference>
<dbReference type="InterPro" id="IPR012301">
    <property type="entry name" value="Malic_N_dom"/>
</dbReference>
<dbReference type="InterPro" id="IPR045213">
    <property type="entry name" value="Malic_NAD-bd_bact_type"/>
</dbReference>
<evidence type="ECO:0000256" key="12">
    <source>
        <dbReference type="SAM" id="MobiDB-lite"/>
    </source>
</evidence>
<dbReference type="PROSITE" id="PS00331">
    <property type="entry name" value="MALIC_ENZYMES"/>
    <property type="match status" value="1"/>
</dbReference>
<feature type="domain" description="Malic enzyme NAD-binding" evidence="13">
    <location>
        <begin position="222"/>
        <end position="459"/>
    </location>
</feature>
<evidence type="ECO:0000256" key="10">
    <source>
        <dbReference type="PIRSR" id="PIRSR036684-2"/>
    </source>
</evidence>
<sequence length="808" mass="86553">MAQGISPAADACNGAGKTRPACRKTGQKRLSEPTPLPTVESRGNERPEDMSDSSPPRGKRPTFTDQEALNFHSVGRPGKLEVVATKPMATQRDLSLAYSPGVAVPVLAIADDPATAYDYTAKGNMVAVITNGTAILGLGNRGALASKPVMEGKAVLFKRFADVDSFDIEVDTEDADTFIEAVRHLHPAFGGINLEDIKAPECFMIEERLKELMPIPVFHDDQHGTAIIAAAGLLNAFQLTGRDLKDAKLVVNGAGSAGISCVELLKALGFTPNNVVLCDTKGVIYRGRTEGMNQWKSGHAVETKARTLAEALEGADAVFGLSAKGAFTPEMIRSMAANPIIFAMANPDPEISPEDVAKVRGDAIMATGRSDYPNQVNNVLGFPYIFRGALDVRATTINMEMKLAAVRALADLAREDVPDEVAAAYQGARPRFGREYIIPVPFDPRLISTIPVAVAEAAVATGVAGRPIPPNYAAQLQARRDPTAGILAQVFDRVRKYPKRVVFAEGEEEQVIRAAVSFVNQGLGTAILVGREDTVKASAEAAGIEIDRPGIEIHNARVSKRNVAYAQYLYEKLQRHGYLFRDCQRLINQDRNSFGASMVELGDADAMVTGVTRNFSVALEEVRRVIEPKPGHRVIGVSLCLTRGRTVLVADTAVTEMPDAKSLAEIAIEAAGVARRLGMDPKIALLAFSTFGHPEGERSRHVREAVKILDSMRVDFEYDGDMAADVALNPEHMKAYPFCRLTGPANVLVMPAFHSASISTRMLQELGGATVVGPLLVGLDKPVQIVSLGATDADIVRMAALAGYGLGG</sequence>
<dbReference type="GO" id="GO:0016746">
    <property type="term" value="F:acyltransferase activity"/>
    <property type="evidence" value="ECO:0007669"/>
    <property type="project" value="InterPro"/>
</dbReference>
<keyword evidence="16" id="KW-1185">Reference proteome</keyword>
<dbReference type="FunFam" id="3.40.50.10380:FF:000003">
    <property type="entry name" value="NADP-dependent malic enzyme"/>
    <property type="match status" value="1"/>
</dbReference>
<evidence type="ECO:0000256" key="6">
    <source>
        <dbReference type="ARBA" id="ARBA00022723"/>
    </source>
</evidence>
<dbReference type="GO" id="GO:0016616">
    <property type="term" value="F:oxidoreductase activity, acting on the CH-OH group of donors, NAD or NADP as acceptor"/>
    <property type="evidence" value="ECO:0007669"/>
    <property type="project" value="InterPro"/>
</dbReference>
<protein>
    <submittedName>
        <fullName evidence="15">Allosteric NADP-dependent malic enzyme</fullName>
    </submittedName>
</protein>
<feature type="domain" description="Malic enzyme N-terminal" evidence="14">
    <location>
        <begin position="77"/>
        <end position="210"/>
    </location>
</feature>
<dbReference type="Gene3D" id="3.40.50.10950">
    <property type="match status" value="1"/>
</dbReference>
<name>A0A4R7BNX2_9HYPH</name>
<dbReference type="CDD" id="cd05311">
    <property type="entry name" value="NAD_bind_2_malic_enz"/>
    <property type="match status" value="1"/>
</dbReference>
<dbReference type="InterPro" id="IPR012188">
    <property type="entry name" value="ME_PTA"/>
</dbReference>
<dbReference type="GO" id="GO:0051287">
    <property type="term" value="F:NAD binding"/>
    <property type="evidence" value="ECO:0007669"/>
    <property type="project" value="InterPro"/>
</dbReference>
<comment type="subunit">
    <text evidence="5">Homooctamer.</text>
</comment>
<dbReference type="FunFam" id="3.40.50.720:FF:000095">
    <property type="entry name" value="NADP-dependent malic enzyme"/>
    <property type="match status" value="1"/>
</dbReference>
<feature type="binding site" evidence="11">
    <location>
        <begin position="135"/>
        <end position="142"/>
    </location>
    <ligand>
        <name>NADP(+)</name>
        <dbReference type="ChEBI" id="CHEBI:58349"/>
    </ligand>
</feature>
<dbReference type="AlphaFoldDB" id="A0A4R7BNX2"/>
<feature type="region of interest" description="Disordered" evidence="12">
    <location>
        <begin position="1"/>
        <end position="71"/>
    </location>
</feature>
<evidence type="ECO:0000256" key="11">
    <source>
        <dbReference type="PIRSR" id="PIRSR036684-3"/>
    </source>
</evidence>
<dbReference type="Pfam" id="PF01515">
    <property type="entry name" value="PTA_PTB"/>
    <property type="match status" value="1"/>
</dbReference>
<proteinExistence type="inferred from homology"/>
<feature type="active site" description="Proton acceptor" evidence="9">
    <location>
        <position position="153"/>
    </location>
</feature>
<dbReference type="InterPro" id="IPR036291">
    <property type="entry name" value="NAD(P)-bd_dom_sf"/>
</dbReference>
<dbReference type="InterPro" id="IPR042112">
    <property type="entry name" value="P_AcTrfase_dom2"/>
</dbReference>
<keyword evidence="6 10" id="KW-0479">Metal-binding</keyword>
<dbReference type="InterPro" id="IPR046346">
    <property type="entry name" value="Aminoacid_DH-like_N_sf"/>
</dbReference>
<dbReference type="SUPFAM" id="SSF51735">
    <property type="entry name" value="NAD(P)-binding Rossmann-fold domains"/>
    <property type="match status" value="1"/>
</dbReference>
<keyword evidence="8" id="KW-0511">Multifunctional enzyme</keyword>
<dbReference type="Pfam" id="PF03949">
    <property type="entry name" value="Malic_M"/>
    <property type="match status" value="1"/>
</dbReference>
<evidence type="ECO:0000256" key="3">
    <source>
        <dbReference type="ARBA" id="ARBA00007686"/>
    </source>
</evidence>
<dbReference type="Proteomes" id="UP000295122">
    <property type="component" value="Unassembled WGS sequence"/>
</dbReference>
<dbReference type="GO" id="GO:0004470">
    <property type="term" value="F:malic enzyme activity"/>
    <property type="evidence" value="ECO:0007669"/>
    <property type="project" value="InterPro"/>
</dbReference>
<dbReference type="Pfam" id="PF00390">
    <property type="entry name" value="malic"/>
    <property type="match status" value="1"/>
</dbReference>
<dbReference type="EMBL" id="SNZR01000016">
    <property type="protein sequence ID" value="TDR87240.1"/>
    <property type="molecule type" value="Genomic_DNA"/>
</dbReference>
<evidence type="ECO:0000256" key="1">
    <source>
        <dbReference type="ARBA" id="ARBA00001936"/>
    </source>
</evidence>
<comment type="similarity">
    <text evidence="4">In the C-terminal section; belongs to the phosphate acetyltransferase and butyryltransferase family.</text>
</comment>
<feature type="binding site" evidence="10">
    <location>
        <position position="195"/>
    </location>
    <ligand>
        <name>a divalent metal cation</name>
        <dbReference type="ChEBI" id="CHEBI:60240"/>
    </ligand>
</feature>
<dbReference type="SMART" id="SM01274">
    <property type="entry name" value="malic"/>
    <property type="match status" value="1"/>
</dbReference>
<evidence type="ECO:0000259" key="13">
    <source>
        <dbReference type="SMART" id="SM00919"/>
    </source>
</evidence>
<comment type="caution">
    <text evidence="15">The sequence shown here is derived from an EMBL/GenBank/DDBJ whole genome shotgun (WGS) entry which is preliminary data.</text>
</comment>
<reference evidence="15 16" key="1">
    <citation type="submission" date="2019-03" db="EMBL/GenBank/DDBJ databases">
        <title>Genomic Encyclopedia of Type Strains, Phase IV (KMG-IV): sequencing the most valuable type-strain genomes for metagenomic binning, comparative biology and taxonomic classification.</title>
        <authorList>
            <person name="Goeker M."/>
        </authorList>
    </citation>
    <scope>NUCLEOTIDE SEQUENCE [LARGE SCALE GENOMIC DNA]</scope>
    <source>
        <strain evidence="15 16">DSM 25903</strain>
    </source>
</reference>
<evidence type="ECO:0000313" key="16">
    <source>
        <dbReference type="Proteomes" id="UP000295122"/>
    </source>
</evidence>
<organism evidence="15 16">
    <name type="scientific">Enterovirga rhinocerotis</name>
    <dbReference type="NCBI Taxonomy" id="1339210"/>
    <lineage>
        <taxon>Bacteria</taxon>
        <taxon>Pseudomonadati</taxon>
        <taxon>Pseudomonadota</taxon>
        <taxon>Alphaproteobacteria</taxon>
        <taxon>Hyphomicrobiales</taxon>
        <taxon>Methylobacteriaceae</taxon>
        <taxon>Enterovirga</taxon>
    </lineage>
</organism>
<feature type="binding site" evidence="10">
    <location>
        <position position="196"/>
    </location>
    <ligand>
        <name>a divalent metal cation</name>
        <dbReference type="ChEBI" id="CHEBI:60240"/>
    </ligand>
</feature>
<dbReference type="GO" id="GO:0046872">
    <property type="term" value="F:metal ion binding"/>
    <property type="evidence" value="ECO:0007669"/>
    <property type="project" value="UniProtKB-KW"/>
</dbReference>
<comment type="cofactor">
    <cofactor evidence="1">
        <name>Mn(2+)</name>
        <dbReference type="ChEBI" id="CHEBI:29035"/>
    </cofactor>
</comment>
<comment type="cofactor">
    <cofactor evidence="2">
        <name>Mg(2+)</name>
        <dbReference type="ChEBI" id="CHEBI:18420"/>
    </cofactor>
</comment>
<dbReference type="InterPro" id="IPR042113">
    <property type="entry name" value="P_AcTrfase_dom1"/>
</dbReference>
<keyword evidence="7" id="KW-0560">Oxidoreductase</keyword>
<feature type="binding site" evidence="11">
    <location>
        <position position="346"/>
    </location>
    <ligand>
        <name>a divalent metal cation</name>
        <dbReference type="ChEBI" id="CHEBI:60240"/>
    </ligand>
</feature>
<feature type="binding site" evidence="11">
    <location>
        <position position="221"/>
    </location>
    <ligand>
        <name>a divalent metal cation</name>
        <dbReference type="ChEBI" id="CHEBI:60240"/>
    </ligand>
</feature>
<evidence type="ECO:0000256" key="2">
    <source>
        <dbReference type="ARBA" id="ARBA00001946"/>
    </source>
</evidence>
<gene>
    <name evidence="15" type="ORF">EV668_4320</name>
</gene>
<dbReference type="GO" id="GO:0006108">
    <property type="term" value="P:malate metabolic process"/>
    <property type="evidence" value="ECO:0007669"/>
    <property type="project" value="InterPro"/>
</dbReference>
<evidence type="ECO:0000256" key="7">
    <source>
        <dbReference type="ARBA" id="ARBA00023002"/>
    </source>
</evidence>